<proteinExistence type="predicted"/>
<sequence>VEKVTSKVTNIQTIRVVLSEVTKNSKYDFLLKKILTDIEKLQIIYKGKSVKFELFDLAEDHVFLQDVYHLPKFFNGLGGPCCRTCFTKGRNFNIIKKCKDANTNTFHNLLEGISAECLKVEKELRIINWQDKKLQSISTVIKKNGFFGKKFHLKSFTESIHFYLLLLNIYYLQKHYGITLFTNSDFTVFLKAKMLVEKIINICQIVMIKKELTDKDIQLLEDKFNDFYSLYFDFMPTNSKCTLKLHFLLHYPLFAWQYRFLWIFSCIRFESSNKRIKNYMKLVVTK</sequence>
<protein>
    <submittedName>
        <fullName evidence="2">Uncharacterized protein</fullName>
    </submittedName>
</protein>
<name>A0AAF5DLY5_STRER</name>
<dbReference type="Proteomes" id="UP000035681">
    <property type="component" value="Unplaced"/>
</dbReference>
<organism evidence="1 2">
    <name type="scientific">Strongyloides stercoralis</name>
    <name type="common">Threadworm</name>
    <dbReference type="NCBI Taxonomy" id="6248"/>
    <lineage>
        <taxon>Eukaryota</taxon>
        <taxon>Metazoa</taxon>
        <taxon>Ecdysozoa</taxon>
        <taxon>Nematoda</taxon>
        <taxon>Chromadorea</taxon>
        <taxon>Rhabditida</taxon>
        <taxon>Tylenchina</taxon>
        <taxon>Panagrolaimomorpha</taxon>
        <taxon>Strongyloidoidea</taxon>
        <taxon>Strongyloididae</taxon>
        <taxon>Strongyloides</taxon>
    </lineage>
</organism>
<evidence type="ECO:0000313" key="2">
    <source>
        <dbReference type="WBParaSite" id="TCONS_00014058.p1"/>
    </source>
</evidence>
<dbReference type="AlphaFoldDB" id="A0AAF5DLY5"/>
<accession>A0AAF5DLY5</accession>
<evidence type="ECO:0000313" key="1">
    <source>
        <dbReference type="Proteomes" id="UP000035681"/>
    </source>
</evidence>
<dbReference type="WBParaSite" id="TCONS_00014058.p1">
    <property type="protein sequence ID" value="TCONS_00014058.p1"/>
    <property type="gene ID" value="XLOC_009228"/>
</dbReference>
<reference evidence="2" key="1">
    <citation type="submission" date="2024-02" db="UniProtKB">
        <authorList>
            <consortium name="WormBaseParasite"/>
        </authorList>
    </citation>
    <scope>IDENTIFICATION</scope>
</reference>
<keyword evidence="1" id="KW-1185">Reference proteome</keyword>